<dbReference type="EMBL" id="CAKMRJ010005634">
    <property type="protein sequence ID" value="CAH1449145.1"/>
    <property type="molecule type" value="Genomic_DNA"/>
</dbReference>
<comment type="caution">
    <text evidence="2">The sequence shown here is derived from an EMBL/GenBank/DDBJ whole genome shotgun (WGS) entry which is preliminary data.</text>
</comment>
<feature type="transmembrane region" description="Helical" evidence="1">
    <location>
        <begin position="473"/>
        <end position="497"/>
    </location>
</feature>
<dbReference type="InterPro" id="IPR004158">
    <property type="entry name" value="DUF247_pln"/>
</dbReference>
<dbReference type="AlphaFoldDB" id="A0AAU9PHS1"/>
<keyword evidence="1" id="KW-0812">Transmembrane</keyword>
<keyword evidence="3" id="KW-1185">Reference proteome</keyword>
<sequence>MAVSSSSSSSNTILSSTFSEQNWVVQTRKNLENETPLDLKIPIAVCHVPNSISVTNPEAYAPQVIALGPYHYLRPKLYHMERYKIEMVKSYWRPDQIGFVVNKLKEMGPKIRGCYHKYLDLEDDTLALMLAIDGMFLIYLLSKRLNSFDDNGSVFSDVMMLENQIPMIVLEEIVKSIGSSKNDDHAKLLSMMQVFCESQSPFELQSYERVFQETKVLHLLDLLHMMITMSQSSDRDFQTPSWAASGQVELSRHTSIKLELEPDNDQLLENAKEILASEVLSSIKPIRLITTLPWNMITNILGHNSGRKEISTTNPLVEEIDIPTVSQLSKMARINFKPLNGETLKACFDHMTATLYLPVVTLNDNSEVILRNLVAYEIASSSNSSEYENHVVAGYVDFMSGIIDTTEDARLLRSAAIIKGNLTDFQIGVLFNGMNKSSNEVYDDTVARINAYYNQRFKVKAYSLVKKYVYESWRFLTVVTMLVLLLLMILQSICSVYDCERVLKW</sequence>
<dbReference type="Proteomes" id="UP001157418">
    <property type="component" value="Unassembled WGS sequence"/>
</dbReference>
<dbReference type="PANTHER" id="PTHR31549:SF180">
    <property type="match status" value="1"/>
</dbReference>
<gene>
    <name evidence="2" type="ORF">LVIROSA_LOCUS34650</name>
</gene>
<protein>
    <submittedName>
        <fullName evidence="2">Uncharacterized protein</fullName>
    </submittedName>
</protein>
<dbReference type="Pfam" id="PF03140">
    <property type="entry name" value="DUF247"/>
    <property type="match status" value="1"/>
</dbReference>
<accession>A0AAU9PHS1</accession>
<reference evidence="2 3" key="1">
    <citation type="submission" date="2022-01" db="EMBL/GenBank/DDBJ databases">
        <authorList>
            <person name="Xiong W."/>
            <person name="Schranz E."/>
        </authorList>
    </citation>
    <scope>NUCLEOTIDE SEQUENCE [LARGE SCALE GENOMIC DNA]</scope>
</reference>
<keyword evidence="1" id="KW-1133">Transmembrane helix</keyword>
<evidence type="ECO:0000313" key="2">
    <source>
        <dbReference type="EMBL" id="CAH1449145.1"/>
    </source>
</evidence>
<dbReference type="PANTHER" id="PTHR31549">
    <property type="entry name" value="PROTEIN, PUTATIVE (DUF247)-RELATED-RELATED"/>
    <property type="match status" value="1"/>
</dbReference>
<keyword evidence="1" id="KW-0472">Membrane</keyword>
<proteinExistence type="predicted"/>
<evidence type="ECO:0000256" key="1">
    <source>
        <dbReference type="SAM" id="Phobius"/>
    </source>
</evidence>
<evidence type="ECO:0000313" key="3">
    <source>
        <dbReference type="Proteomes" id="UP001157418"/>
    </source>
</evidence>
<name>A0AAU9PHS1_9ASTR</name>
<organism evidence="2 3">
    <name type="scientific">Lactuca virosa</name>
    <dbReference type="NCBI Taxonomy" id="75947"/>
    <lineage>
        <taxon>Eukaryota</taxon>
        <taxon>Viridiplantae</taxon>
        <taxon>Streptophyta</taxon>
        <taxon>Embryophyta</taxon>
        <taxon>Tracheophyta</taxon>
        <taxon>Spermatophyta</taxon>
        <taxon>Magnoliopsida</taxon>
        <taxon>eudicotyledons</taxon>
        <taxon>Gunneridae</taxon>
        <taxon>Pentapetalae</taxon>
        <taxon>asterids</taxon>
        <taxon>campanulids</taxon>
        <taxon>Asterales</taxon>
        <taxon>Asteraceae</taxon>
        <taxon>Cichorioideae</taxon>
        <taxon>Cichorieae</taxon>
        <taxon>Lactucinae</taxon>
        <taxon>Lactuca</taxon>
    </lineage>
</organism>